<keyword evidence="2 6" id="KW-0349">Heme</keyword>
<proteinExistence type="predicted"/>
<evidence type="ECO:0000256" key="5">
    <source>
        <dbReference type="ARBA" id="ARBA00023004"/>
    </source>
</evidence>
<evidence type="ECO:0000313" key="9">
    <source>
        <dbReference type="EMBL" id="MCG2577295.1"/>
    </source>
</evidence>
<evidence type="ECO:0000256" key="3">
    <source>
        <dbReference type="ARBA" id="ARBA00022723"/>
    </source>
</evidence>
<evidence type="ECO:0000256" key="4">
    <source>
        <dbReference type="ARBA" id="ARBA00022982"/>
    </source>
</evidence>
<gene>
    <name evidence="9" type="ORF">LZ012_09845</name>
</gene>
<dbReference type="PANTHER" id="PTHR33751">
    <property type="entry name" value="CBB3-TYPE CYTOCHROME C OXIDASE SUBUNIT FIXP"/>
    <property type="match status" value="1"/>
</dbReference>
<dbReference type="InterPro" id="IPR036909">
    <property type="entry name" value="Cyt_c-like_dom_sf"/>
</dbReference>
<dbReference type="Pfam" id="PF00034">
    <property type="entry name" value="Cytochrom_C"/>
    <property type="match status" value="2"/>
</dbReference>
<name>A0ABS9K2M4_9RHOO</name>
<keyword evidence="7" id="KW-0732">Signal</keyword>
<sequence length="256" mass="27867">MKASFLLISLLSAGIAFAAPPAPKTEGIEGKDYKWNAQGGEKSEALTKKGDPKAGEEGYETCAACHLPSGAGRPDGTFPQLAGQHTTVLIKQMADIRAGLRDNPTMYPFAATLTDAQELANVASYIEKLCIPLDHGHYDSKPGDAGKDWKAPADTEKRIAEGKGLYEKECLECHGKNGEGNKEKFYPVIAGQHYKYLLRQMTEIRNGHRRNANPDMVKIIKKYSDDQLISISAYQASLQMPGNMCKPKAAAPAKKK</sequence>
<keyword evidence="1" id="KW-0813">Transport</keyword>
<reference evidence="9" key="1">
    <citation type="submission" date="2022-01" db="EMBL/GenBank/DDBJ databases">
        <authorList>
            <person name="Jo J.-H."/>
            <person name="Im W.-T."/>
        </authorList>
    </citation>
    <scope>NUCLEOTIDE SEQUENCE</scope>
    <source>
        <strain evidence="9">XY25</strain>
    </source>
</reference>
<accession>A0ABS9K2M4</accession>
<evidence type="ECO:0000259" key="8">
    <source>
        <dbReference type="PROSITE" id="PS51007"/>
    </source>
</evidence>
<feature type="signal peptide" evidence="7">
    <location>
        <begin position="1"/>
        <end position="18"/>
    </location>
</feature>
<feature type="domain" description="Cytochrome c" evidence="8">
    <location>
        <begin position="157"/>
        <end position="239"/>
    </location>
</feature>
<keyword evidence="3 6" id="KW-0479">Metal-binding</keyword>
<evidence type="ECO:0000256" key="2">
    <source>
        <dbReference type="ARBA" id="ARBA00022617"/>
    </source>
</evidence>
<evidence type="ECO:0000256" key="1">
    <source>
        <dbReference type="ARBA" id="ARBA00022448"/>
    </source>
</evidence>
<keyword evidence="4" id="KW-0249">Electron transport</keyword>
<organism evidence="9 10">
    <name type="scientific">Dechloromonas hankyongensis</name>
    <dbReference type="NCBI Taxonomy" id="2908002"/>
    <lineage>
        <taxon>Bacteria</taxon>
        <taxon>Pseudomonadati</taxon>
        <taxon>Pseudomonadota</taxon>
        <taxon>Betaproteobacteria</taxon>
        <taxon>Rhodocyclales</taxon>
        <taxon>Azonexaceae</taxon>
        <taxon>Dechloromonas</taxon>
    </lineage>
</organism>
<dbReference type="Gene3D" id="1.10.760.10">
    <property type="entry name" value="Cytochrome c-like domain"/>
    <property type="match status" value="2"/>
</dbReference>
<feature type="domain" description="Cytochrome c" evidence="8">
    <location>
        <begin position="50"/>
        <end position="130"/>
    </location>
</feature>
<protein>
    <submittedName>
        <fullName evidence="9">C-type cytochrome</fullName>
    </submittedName>
</protein>
<evidence type="ECO:0000313" key="10">
    <source>
        <dbReference type="Proteomes" id="UP001165384"/>
    </source>
</evidence>
<dbReference type="PROSITE" id="PS51007">
    <property type="entry name" value="CYTC"/>
    <property type="match status" value="2"/>
</dbReference>
<dbReference type="RefSeq" id="WP_275710227.1">
    <property type="nucleotide sequence ID" value="NZ_JAKLTN010000002.1"/>
</dbReference>
<evidence type="ECO:0000256" key="7">
    <source>
        <dbReference type="SAM" id="SignalP"/>
    </source>
</evidence>
<dbReference type="Proteomes" id="UP001165384">
    <property type="component" value="Unassembled WGS sequence"/>
</dbReference>
<keyword evidence="10" id="KW-1185">Reference proteome</keyword>
<dbReference type="InterPro" id="IPR050597">
    <property type="entry name" value="Cytochrome_c_Oxidase_Subunit"/>
</dbReference>
<dbReference type="SUPFAM" id="SSF46626">
    <property type="entry name" value="Cytochrome c"/>
    <property type="match status" value="2"/>
</dbReference>
<dbReference type="EMBL" id="JAKLTN010000002">
    <property type="protein sequence ID" value="MCG2577295.1"/>
    <property type="molecule type" value="Genomic_DNA"/>
</dbReference>
<keyword evidence="5 6" id="KW-0408">Iron</keyword>
<comment type="caution">
    <text evidence="9">The sequence shown here is derived from an EMBL/GenBank/DDBJ whole genome shotgun (WGS) entry which is preliminary data.</text>
</comment>
<feature type="chain" id="PRO_5045090859" evidence="7">
    <location>
        <begin position="19"/>
        <end position="256"/>
    </location>
</feature>
<dbReference type="InterPro" id="IPR009056">
    <property type="entry name" value="Cyt_c-like_dom"/>
</dbReference>
<dbReference type="PANTHER" id="PTHR33751:SF9">
    <property type="entry name" value="CYTOCHROME C4"/>
    <property type="match status" value="1"/>
</dbReference>
<evidence type="ECO:0000256" key="6">
    <source>
        <dbReference type="PROSITE-ProRule" id="PRU00433"/>
    </source>
</evidence>